<evidence type="ECO:0000256" key="1">
    <source>
        <dbReference type="ARBA" id="ARBA00004477"/>
    </source>
</evidence>
<feature type="transmembrane region" description="Helical" evidence="6">
    <location>
        <begin position="30"/>
        <end position="47"/>
    </location>
</feature>
<protein>
    <recommendedName>
        <fullName evidence="6">Reticulon-like protein</fullName>
    </recommendedName>
</protein>
<keyword evidence="3 6" id="KW-0256">Endoplasmic reticulum</keyword>
<name>A0A7N2MWL9_QUELO</name>
<dbReference type="Proteomes" id="UP000594261">
    <property type="component" value="Chromosome 11"/>
</dbReference>
<feature type="transmembrane region" description="Helical" evidence="6">
    <location>
        <begin position="54"/>
        <end position="74"/>
    </location>
</feature>
<keyword evidence="10" id="KW-1185">Reference proteome</keyword>
<dbReference type="PROSITE" id="PS50845">
    <property type="entry name" value="RETICULON"/>
    <property type="match status" value="1"/>
</dbReference>
<comment type="subcellular location">
    <subcellularLocation>
        <location evidence="1 6">Endoplasmic reticulum membrane</location>
        <topology evidence="1 6">Multi-pass membrane protein</topology>
    </subcellularLocation>
</comment>
<dbReference type="Pfam" id="PF02453">
    <property type="entry name" value="Reticulon"/>
    <property type="match status" value="1"/>
</dbReference>
<dbReference type="EMBL" id="LRBV02000011">
    <property type="status" value="NOT_ANNOTATED_CDS"/>
    <property type="molecule type" value="Genomic_DNA"/>
</dbReference>
<evidence type="ECO:0000256" key="7">
    <source>
        <dbReference type="SAM" id="MobiDB-lite"/>
    </source>
</evidence>
<dbReference type="PANTHER" id="PTHR10994:SF154">
    <property type="entry name" value="RETICULON-LIKE PROTEIN B11"/>
    <property type="match status" value="1"/>
</dbReference>
<evidence type="ECO:0000256" key="5">
    <source>
        <dbReference type="ARBA" id="ARBA00023136"/>
    </source>
</evidence>
<dbReference type="GO" id="GO:0005789">
    <property type="term" value="C:endoplasmic reticulum membrane"/>
    <property type="evidence" value="ECO:0007669"/>
    <property type="project" value="UniProtKB-SubCell"/>
</dbReference>
<dbReference type="PANTHER" id="PTHR10994">
    <property type="entry name" value="RETICULON"/>
    <property type="match status" value="1"/>
</dbReference>
<evidence type="ECO:0000256" key="4">
    <source>
        <dbReference type="ARBA" id="ARBA00022989"/>
    </source>
</evidence>
<dbReference type="EnsemblPlants" id="QL11p033749:mrna">
    <property type="protein sequence ID" value="QL11p033749:mrna"/>
    <property type="gene ID" value="QL11p033749"/>
</dbReference>
<feature type="transmembrane region" description="Helical" evidence="6">
    <location>
        <begin position="94"/>
        <end position="115"/>
    </location>
</feature>
<evidence type="ECO:0000256" key="3">
    <source>
        <dbReference type="ARBA" id="ARBA00022824"/>
    </source>
</evidence>
<evidence type="ECO:0000313" key="9">
    <source>
        <dbReference type="EnsemblPlants" id="QL11p033749:mrna"/>
    </source>
</evidence>
<organism evidence="9 10">
    <name type="scientific">Quercus lobata</name>
    <name type="common">Valley oak</name>
    <dbReference type="NCBI Taxonomy" id="97700"/>
    <lineage>
        <taxon>Eukaryota</taxon>
        <taxon>Viridiplantae</taxon>
        <taxon>Streptophyta</taxon>
        <taxon>Embryophyta</taxon>
        <taxon>Tracheophyta</taxon>
        <taxon>Spermatophyta</taxon>
        <taxon>Magnoliopsida</taxon>
        <taxon>eudicotyledons</taxon>
        <taxon>Gunneridae</taxon>
        <taxon>Pentapetalae</taxon>
        <taxon>rosids</taxon>
        <taxon>fabids</taxon>
        <taxon>Fagales</taxon>
        <taxon>Fagaceae</taxon>
        <taxon>Quercus</taxon>
    </lineage>
</organism>
<dbReference type="InParanoid" id="A0A7N2MWL9"/>
<keyword evidence="4 6" id="KW-1133">Transmembrane helix</keyword>
<proteinExistence type="predicted"/>
<keyword evidence="5 6" id="KW-0472">Membrane</keyword>
<feature type="compositionally biased region" description="Low complexity" evidence="7">
    <location>
        <begin position="142"/>
        <end position="155"/>
    </location>
</feature>
<dbReference type="InterPro" id="IPR045064">
    <property type="entry name" value="Reticulon-like"/>
</dbReference>
<sequence>MVESNPPRRLNVHQALGGGSVADVILWKKWYGGVVVLMSTSTLWFLFERAGYNLVSFVANVLFLLVVILFFWAKSASLLNRLPKRLTKQTLCETLFAMKILASCLLGIMLMDNLWKLTTKKTIWSIGEKMEFRFSARMHGRGSQASAPASDAAGRGDAGGTPQTARPSRVVPRRATWRIPTRADAGRRGQNRRRRGRNRADSAEIGPNRSVSAVSAISAGDRYGRNMPESAGIGRNRPKSAVKIAREAEILASDAFLALFFLCFVNQVY</sequence>
<feature type="domain" description="Reticulon" evidence="8">
    <location>
        <begin position="21"/>
        <end position="81"/>
    </location>
</feature>
<accession>A0A7N2MWL9</accession>
<dbReference type="AlphaFoldDB" id="A0A7N2MWL9"/>
<evidence type="ECO:0000259" key="8">
    <source>
        <dbReference type="PROSITE" id="PS50845"/>
    </source>
</evidence>
<evidence type="ECO:0000256" key="6">
    <source>
        <dbReference type="RuleBase" id="RU363132"/>
    </source>
</evidence>
<dbReference type="InterPro" id="IPR003388">
    <property type="entry name" value="Reticulon"/>
</dbReference>
<reference evidence="9" key="2">
    <citation type="submission" date="2021-01" db="UniProtKB">
        <authorList>
            <consortium name="EnsemblPlants"/>
        </authorList>
    </citation>
    <scope>IDENTIFICATION</scope>
</reference>
<evidence type="ECO:0000313" key="10">
    <source>
        <dbReference type="Proteomes" id="UP000594261"/>
    </source>
</evidence>
<reference evidence="9 10" key="1">
    <citation type="journal article" date="2016" name="G3 (Bethesda)">
        <title>First Draft Assembly and Annotation of the Genome of a California Endemic Oak Quercus lobata Nee (Fagaceae).</title>
        <authorList>
            <person name="Sork V.L."/>
            <person name="Fitz-Gibbon S.T."/>
            <person name="Puiu D."/>
            <person name="Crepeau M."/>
            <person name="Gugger P.F."/>
            <person name="Sherman R."/>
            <person name="Stevens K."/>
            <person name="Langley C.H."/>
            <person name="Pellegrini M."/>
            <person name="Salzberg S.L."/>
        </authorList>
    </citation>
    <scope>NUCLEOTIDE SEQUENCE [LARGE SCALE GENOMIC DNA]</scope>
    <source>
        <strain evidence="9 10">cv. SW786</strain>
    </source>
</reference>
<dbReference type="Gramene" id="QL11p033749:mrna">
    <property type="protein sequence ID" value="QL11p033749:mrna"/>
    <property type="gene ID" value="QL11p033749"/>
</dbReference>
<dbReference type="GO" id="GO:0009617">
    <property type="term" value="P:response to bacterium"/>
    <property type="evidence" value="ECO:0007669"/>
    <property type="project" value="InterPro"/>
</dbReference>
<feature type="region of interest" description="Disordered" evidence="7">
    <location>
        <begin position="142"/>
        <end position="207"/>
    </location>
</feature>
<keyword evidence="2 6" id="KW-0812">Transmembrane</keyword>
<evidence type="ECO:0000256" key="2">
    <source>
        <dbReference type="ARBA" id="ARBA00022692"/>
    </source>
</evidence>